<feature type="domain" description="Gcp-like" evidence="1">
    <location>
        <begin position="87"/>
        <end position="193"/>
    </location>
</feature>
<dbReference type="NCBIfam" id="TIGR03725">
    <property type="entry name" value="T6A_YeaZ"/>
    <property type="match status" value="1"/>
</dbReference>
<name>A0A1G9LPJ0_9ACTN</name>
<evidence type="ECO:0000313" key="3">
    <source>
        <dbReference type="Proteomes" id="UP000198680"/>
    </source>
</evidence>
<dbReference type="Proteomes" id="UP000198680">
    <property type="component" value="Unassembled WGS sequence"/>
</dbReference>
<keyword evidence="3" id="KW-1185">Reference proteome</keyword>
<sequence length="261" mass="26364">MPAGRRHQVGVGDLAVPGDRGHVAVDHRAERATLFRGQLPSGPGLTWAVVLVLALDTATPTLVAGLARWSPDGAAEVLADRATPSGNRHAELLTVAVTEVLRDAGLALGDVEAVVTGLGPGPFTGLRVGVVTAAAIGDARGLPVVGVCSLDAVGSGARTVVTDARRKEVYWAAYAADGSRTGGPGVARPEELAVAGPVVGDARFAERLGVEVAPAEVTTAGLVRAAAPQLADPSSAGPLVPLYLRRPDAVPPTSFKPVTTA</sequence>
<dbReference type="GO" id="GO:0002949">
    <property type="term" value="P:tRNA threonylcarbamoyladenosine modification"/>
    <property type="evidence" value="ECO:0007669"/>
    <property type="project" value="InterPro"/>
</dbReference>
<dbReference type="Pfam" id="PF00814">
    <property type="entry name" value="TsaD"/>
    <property type="match status" value="1"/>
</dbReference>
<evidence type="ECO:0000259" key="1">
    <source>
        <dbReference type="Pfam" id="PF00814"/>
    </source>
</evidence>
<organism evidence="2 3">
    <name type="scientific">Geodermatophilus siccatus</name>
    <dbReference type="NCBI Taxonomy" id="1137991"/>
    <lineage>
        <taxon>Bacteria</taxon>
        <taxon>Bacillati</taxon>
        <taxon>Actinomycetota</taxon>
        <taxon>Actinomycetes</taxon>
        <taxon>Geodermatophilales</taxon>
        <taxon>Geodermatophilaceae</taxon>
        <taxon>Geodermatophilus</taxon>
    </lineage>
</organism>
<reference evidence="3" key="1">
    <citation type="submission" date="2016-10" db="EMBL/GenBank/DDBJ databases">
        <authorList>
            <person name="Varghese N."/>
            <person name="Submissions S."/>
        </authorList>
    </citation>
    <scope>NUCLEOTIDE SEQUENCE [LARGE SCALE GENOMIC DNA]</scope>
    <source>
        <strain evidence="3">DSM 45419</strain>
    </source>
</reference>
<dbReference type="InterPro" id="IPR022496">
    <property type="entry name" value="T6A_TsaB"/>
</dbReference>
<gene>
    <name evidence="2" type="ORF">SAMN05660642_00520</name>
</gene>
<proteinExistence type="predicted"/>
<dbReference type="InterPro" id="IPR043129">
    <property type="entry name" value="ATPase_NBD"/>
</dbReference>
<dbReference type="EMBL" id="FNHE01000001">
    <property type="protein sequence ID" value="SDL63737.1"/>
    <property type="molecule type" value="Genomic_DNA"/>
</dbReference>
<protein>
    <submittedName>
        <fullName evidence="2">tRNA threonylcarbamoyl adenosine modification protein YeaZ</fullName>
    </submittedName>
</protein>
<dbReference type="SUPFAM" id="SSF53067">
    <property type="entry name" value="Actin-like ATPase domain"/>
    <property type="match status" value="2"/>
</dbReference>
<dbReference type="STRING" id="1137991.SAMN05660642_00520"/>
<dbReference type="InterPro" id="IPR000905">
    <property type="entry name" value="Gcp-like_dom"/>
</dbReference>
<dbReference type="Gene3D" id="3.30.420.40">
    <property type="match status" value="2"/>
</dbReference>
<accession>A0A1G9LPJ0</accession>
<evidence type="ECO:0000313" key="2">
    <source>
        <dbReference type="EMBL" id="SDL63737.1"/>
    </source>
</evidence>
<dbReference type="AlphaFoldDB" id="A0A1G9LPJ0"/>